<organism evidence="1 2">
    <name type="scientific">Heterorhabditis bacteriophora</name>
    <name type="common">Entomopathogenic nematode worm</name>
    <dbReference type="NCBI Taxonomy" id="37862"/>
    <lineage>
        <taxon>Eukaryota</taxon>
        <taxon>Metazoa</taxon>
        <taxon>Ecdysozoa</taxon>
        <taxon>Nematoda</taxon>
        <taxon>Chromadorea</taxon>
        <taxon>Rhabditida</taxon>
        <taxon>Rhabditina</taxon>
        <taxon>Rhabditomorpha</taxon>
        <taxon>Strongyloidea</taxon>
        <taxon>Heterorhabditidae</taxon>
        <taxon>Heterorhabditis</taxon>
    </lineage>
</organism>
<dbReference type="GO" id="GO:0003676">
    <property type="term" value="F:nucleic acid binding"/>
    <property type="evidence" value="ECO:0007669"/>
    <property type="project" value="InterPro"/>
</dbReference>
<dbReference type="Proteomes" id="UP000095283">
    <property type="component" value="Unplaced"/>
</dbReference>
<evidence type="ECO:0000313" key="2">
    <source>
        <dbReference type="WBParaSite" id="Hba_18252"/>
    </source>
</evidence>
<dbReference type="WBParaSite" id="Hba_18252">
    <property type="protein sequence ID" value="Hba_18252"/>
    <property type="gene ID" value="Hba_18252"/>
</dbReference>
<dbReference type="AlphaFoldDB" id="A0A1I7XKF9"/>
<name>A0A1I7XKF9_HETBA</name>
<sequence>MNSVDCRQVLENRLLRHYKRFPEKNFMLQQDDAAIHISYSTMDCCQSTNIALWSGRLDCKVYTHNRQFSSIEHLKKTVSKVWSKNGPVNLETLSMNMAERTFK</sequence>
<evidence type="ECO:0000313" key="1">
    <source>
        <dbReference type="Proteomes" id="UP000095283"/>
    </source>
</evidence>
<keyword evidence="1" id="KW-1185">Reference proteome</keyword>
<accession>A0A1I7XKF9</accession>
<protein>
    <submittedName>
        <fullName evidence="2">DDE-1 domain-containing protein</fullName>
    </submittedName>
</protein>
<proteinExistence type="predicted"/>
<dbReference type="InterPro" id="IPR036397">
    <property type="entry name" value="RNaseH_sf"/>
</dbReference>
<reference evidence="2" key="1">
    <citation type="submission" date="2016-11" db="UniProtKB">
        <authorList>
            <consortium name="WormBaseParasite"/>
        </authorList>
    </citation>
    <scope>IDENTIFICATION</scope>
</reference>
<dbReference type="Gene3D" id="3.30.420.10">
    <property type="entry name" value="Ribonuclease H-like superfamily/Ribonuclease H"/>
    <property type="match status" value="1"/>
</dbReference>